<feature type="domain" description="Glycosyl transferase family 1" evidence="1">
    <location>
        <begin position="210"/>
        <end position="390"/>
    </location>
</feature>
<dbReference type="InterPro" id="IPR001296">
    <property type="entry name" value="Glyco_trans_1"/>
</dbReference>
<dbReference type="PANTHER" id="PTHR12526">
    <property type="entry name" value="GLYCOSYLTRANSFERASE"/>
    <property type="match status" value="1"/>
</dbReference>
<dbReference type="Proteomes" id="UP001366166">
    <property type="component" value="Chromosome"/>
</dbReference>
<dbReference type="KEGG" id="dmp:FAK_05770"/>
<keyword evidence="4" id="KW-1185">Reference proteome</keyword>
<dbReference type="Gene3D" id="3.40.50.2000">
    <property type="entry name" value="Glycogen Phosphorylase B"/>
    <property type="match status" value="2"/>
</dbReference>
<evidence type="ECO:0000313" key="3">
    <source>
        <dbReference type="EMBL" id="BEQ13511.1"/>
    </source>
</evidence>
<accession>A0AAU9EHQ2</accession>
<evidence type="ECO:0000259" key="2">
    <source>
        <dbReference type="Pfam" id="PF13579"/>
    </source>
</evidence>
<sequence>MKASPQPPRRVFRLITRLNVGGPARHVAWLHQELDPARFAQTLAAGRVPPGEDDLGPELKAQGLTWRDLPRLGRPINPRDDLAALGEVLRLLVETKPHVVCSHGAKAGMLGRSAVLIYRPLAALAGWPRPRCVHTFHGHTFHSYFGPAKARLFLGLERFLARWATWRVVTLSPRQRRELVETYRVSPDWKTVLVPLGVDLEPFASPEAGRRRFRAELGVPDDERLVGAVGRVAPVKNYGLFLSTAAALRQARPELFARCRFVLVGGGDEAQMAALRRQARELGLEERVRFLGSRADREAFFPGLDLLLMTSNNEGTPLAILEGGACGLPVVSTGVGGVPDLLGPAEQKLDGGLVERARGITAPAGDALALARGLALLLDQGDRAKRLGEALQLYVWQNHAKARLAGDMAALYGQVRN</sequence>
<dbReference type="GO" id="GO:0016757">
    <property type="term" value="F:glycosyltransferase activity"/>
    <property type="evidence" value="ECO:0007669"/>
    <property type="project" value="InterPro"/>
</dbReference>
<dbReference type="InterPro" id="IPR028098">
    <property type="entry name" value="Glyco_trans_4-like_N"/>
</dbReference>
<protein>
    <submittedName>
        <fullName evidence="3">Glycosyl transferase</fullName>
    </submittedName>
</protein>
<dbReference type="PANTHER" id="PTHR12526:SF635">
    <property type="entry name" value="GLYCOSYL TRANSFERASE GROUP 1"/>
    <property type="match status" value="1"/>
</dbReference>
<keyword evidence="3" id="KW-0808">Transferase</keyword>
<organism evidence="3 4">
    <name type="scientific">Desulfoferula mesophila</name>
    <dbReference type="NCBI Taxonomy" id="3058419"/>
    <lineage>
        <taxon>Bacteria</taxon>
        <taxon>Pseudomonadati</taxon>
        <taxon>Thermodesulfobacteriota</taxon>
        <taxon>Desulfarculia</taxon>
        <taxon>Desulfarculales</taxon>
        <taxon>Desulfarculaceae</taxon>
        <taxon>Desulfoferula</taxon>
    </lineage>
</organism>
<proteinExistence type="predicted"/>
<dbReference type="SUPFAM" id="SSF53756">
    <property type="entry name" value="UDP-Glycosyltransferase/glycogen phosphorylase"/>
    <property type="match status" value="1"/>
</dbReference>
<gene>
    <name evidence="3" type="ORF">FAK_05770</name>
</gene>
<dbReference type="Pfam" id="PF13579">
    <property type="entry name" value="Glyco_trans_4_4"/>
    <property type="match status" value="1"/>
</dbReference>
<feature type="domain" description="Glycosyltransferase subfamily 4-like N-terminal" evidence="2">
    <location>
        <begin position="21"/>
        <end position="197"/>
    </location>
</feature>
<dbReference type="AlphaFoldDB" id="A0AAU9EHQ2"/>
<evidence type="ECO:0000313" key="4">
    <source>
        <dbReference type="Proteomes" id="UP001366166"/>
    </source>
</evidence>
<dbReference type="RefSeq" id="WP_338605225.1">
    <property type="nucleotide sequence ID" value="NZ_AP028679.1"/>
</dbReference>
<evidence type="ECO:0000259" key="1">
    <source>
        <dbReference type="Pfam" id="PF00534"/>
    </source>
</evidence>
<dbReference type="Pfam" id="PF00534">
    <property type="entry name" value="Glycos_transf_1"/>
    <property type="match status" value="1"/>
</dbReference>
<name>A0AAU9EHQ2_9BACT</name>
<dbReference type="EMBL" id="AP028679">
    <property type="protein sequence ID" value="BEQ13511.1"/>
    <property type="molecule type" value="Genomic_DNA"/>
</dbReference>
<reference evidence="4" key="1">
    <citation type="journal article" date="2023" name="Arch. Microbiol.">
        <title>Desulfoferula mesophilus gen. nov. sp. nov., a mesophilic sulfate-reducing bacterium isolated from a brackish lake sediment.</title>
        <authorList>
            <person name="Watanabe T."/>
            <person name="Yabe T."/>
            <person name="Tsuji J.M."/>
            <person name="Fukui M."/>
        </authorList>
    </citation>
    <scope>NUCLEOTIDE SEQUENCE [LARGE SCALE GENOMIC DNA]</scope>
    <source>
        <strain evidence="4">12FAK</strain>
    </source>
</reference>